<organism evidence="1 2">
    <name type="scientific">Zhihengliuella salsuginis</name>
    <dbReference type="NCBI Taxonomy" id="578222"/>
    <lineage>
        <taxon>Bacteria</taxon>
        <taxon>Bacillati</taxon>
        <taxon>Actinomycetota</taxon>
        <taxon>Actinomycetes</taxon>
        <taxon>Micrococcales</taxon>
        <taxon>Micrococcaceae</taxon>
        <taxon>Zhihengliuella</taxon>
    </lineage>
</organism>
<accession>A0ABQ3GJ98</accession>
<protein>
    <submittedName>
        <fullName evidence="1">Uncharacterized protein</fullName>
    </submittedName>
</protein>
<dbReference type="EMBL" id="BMXK01000010">
    <property type="protein sequence ID" value="GHD10350.1"/>
    <property type="molecule type" value="Genomic_DNA"/>
</dbReference>
<dbReference type="Proteomes" id="UP000642819">
    <property type="component" value="Unassembled WGS sequence"/>
</dbReference>
<proteinExistence type="predicted"/>
<comment type="caution">
    <text evidence="1">The sequence shown here is derived from an EMBL/GenBank/DDBJ whole genome shotgun (WGS) entry which is preliminary data.</text>
</comment>
<keyword evidence="2" id="KW-1185">Reference proteome</keyword>
<name>A0ABQ3GJ98_9MICC</name>
<evidence type="ECO:0000313" key="2">
    <source>
        <dbReference type="Proteomes" id="UP000642819"/>
    </source>
</evidence>
<evidence type="ECO:0000313" key="1">
    <source>
        <dbReference type="EMBL" id="GHD10350.1"/>
    </source>
</evidence>
<sequence>MKLAATTRRLVAGSTDSPAESALSAGISELDARSAWPEFSCFDMALNLTGLGFVAFTATVLR</sequence>
<gene>
    <name evidence="1" type="ORF">GCM10008096_23820</name>
</gene>
<reference evidence="2" key="1">
    <citation type="journal article" date="2019" name="Int. J. Syst. Evol. Microbiol.">
        <title>The Global Catalogue of Microorganisms (GCM) 10K type strain sequencing project: providing services to taxonomists for standard genome sequencing and annotation.</title>
        <authorList>
            <consortium name="The Broad Institute Genomics Platform"/>
            <consortium name="The Broad Institute Genome Sequencing Center for Infectious Disease"/>
            <person name="Wu L."/>
            <person name="Ma J."/>
        </authorList>
    </citation>
    <scope>NUCLEOTIDE SEQUENCE [LARGE SCALE GENOMIC DNA]</scope>
    <source>
        <strain evidence="2">KCTC 19466</strain>
    </source>
</reference>